<dbReference type="InterPro" id="IPR050088">
    <property type="entry name" value="IspD/TarI_cytidylyltransf_bact"/>
</dbReference>
<dbReference type="EC" id="2.7.7.60" evidence="3"/>
<evidence type="ECO:0000256" key="2">
    <source>
        <dbReference type="ARBA" id="ARBA00022695"/>
    </source>
</evidence>
<feature type="site" description="Positions MEP for the nucleophilic attack" evidence="3">
    <location>
        <position position="156"/>
    </location>
</feature>
<dbReference type="InterPro" id="IPR029044">
    <property type="entry name" value="Nucleotide-diphossugar_trans"/>
</dbReference>
<sequence length="238" mass="25011">MQIAAIIVAGGKGLRMGADTRKQYLKLDGVPILVRTLDAFLSCPKIHRIVLAAPADDFPFIRSELLSLLPGGDRVVLAAGGAERQESVYSGLKALGTDFKGLVAVHDGVRPFVSEEEILKVCEAASGCGAAILAVPAFETLKRVSTDGAIAGTLSRDGLWMAQTPQVFDAGLLCRAHDEARALGVLGTDDASLVERLGHPVEVVAGSRCNIKITTPDDLDLASLFLPRFPLSAENPAG</sequence>
<organism evidence="4 5">
    <name type="scientific">Desulfoluna butyratoxydans</name>
    <dbReference type="NCBI Taxonomy" id="231438"/>
    <lineage>
        <taxon>Bacteria</taxon>
        <taxon>Pseudomonadati</taxon>
        <taxon>Thermodesulfobacteriota</taxon>
        <taxon>Desulfobacteria</taxon>
        <taxon>Desulfobacterales</taxon>
        <taxon>Desulfolunaceae</taxon>
        <taxon>Desulfoluna</taxon>
    </lineage>
</organism>
<dbReference type="CDD" id="cd02516">
    <property type="entry name" value="CDP-ME_synthetase"/>
    <property type="match status" value="1"/>
</dbReference>
<dbReference type="InterPro" id="IPR034683">
    <property type="entry name" value="IspD/TarI"/>
</dbReference>
<dbReference type="Pfam" id="PF01128">
    <property type="entry name" value="IspD"/>
    <property type="match status" value="1"/>
</dbReference>
<dbReference type="NCBIfam" id="TIGR00453">
    <property type="entry name" value="ispD"/>
    <property type="match status" value="1"/>
</dbReference>
<dbReference type="GO" id="GO:0019288">
    <property type="term" value="P:isopentenyl diphosphate biosynthetic process, methylerythritol 4-phosphate pathway"/>
    <property type="evidence" value="ECO:0007669"/>
    <property type="project" value="UniProtKB-UniRule"/>
</dbReference>
<dbReference type="PANTHER" id="PTHR32125">
    <property type="entry name" value="2-C-METHYL-D-ERYTHRITOL 4-PHOSPHATE CYTIDYLYLTRANSFERASE, CHLOROPLASTIC"/>
    <property type="match status" value="1"/>
</dbReference>
<evidence type="ECO:0000313" key="5">
    <source>
        <dbReference type="Proteomes" id="UP000507962"/>
    </source>
</evidence>
<accession>A0A4U8YMH2</accession>
<keyword evidence="3" id="KW-0414">Isoprene biosynthesis</keyword>
<name>A0A4U8YMH2_9BACT</name>
<dbReference type="HAMAP" id="MF_00108">
    <property type="entry name" value="IspD"/>
    <property type="match status" value="1"/>
</dbReference>
<dbReference type="InterPro" id="IPR001228">
    <property type="entry name" value="IspD"/>
</dbReference>
<dbReference type="AlphaFoldDB" id="A0A4U8YMH2"/>
<proteinExistence type="inferred from homology"/>
<evidence type="ECO:0000313" key="4">
    <source>
        <dbReference type="EMBL" id="VFQ44717.1"/>
    </source>
</evidence>
<reference evidence="4 5" key="1">
    <citation type="submission" date="2019-03" db="EMBL/GenBank/DDBJ databases">
        <authorList>
            <person name="Nijsse B."/>
        </authorList>
    </citation>
    <scope>NUCLEOTIDE SEQUENCE [LARGE SCALE GENOMIC DNA]</scope>
    <source>
        <strain evidence="4">Desulfoluna butyratoxydans MSL71</strain>
    </source>
</reference>
<dbReference type="EMBL" id="CAADHO010000003">
    <property type="protein sequence ID" value="VFQ44717.1"/>
    <property type="molecule type" value="Genomic_DNA"/>
</dbReference>
<protein>
    <recommendedName>
        <fullName evidence="3">2-C-methyl-D-erythritol 4-phosphate cytidylyltransferase</fullName>
        <ecNumber evidence="3">2.7.7.60</ecNumber>
    </recommendedName>
    <alternativeName>
        <fullName evidence="3">4-diphosphocytidyl-2C-methyl-D-erythritol synthase</fullName>
    </alternativeName>
    <alternativeName>
        <fullName evidence="3">MEP cytidylyltransferase</fullName>
        <shortName evidence="3">MCT</shortName>
    </alternativeName>
</protein>
<keyword evidence="1 3" id="KW-0808">Transferase</keyword>
<dbReference type="Gene3D" id="3.90.550.10">
    <property type="entry name" value="Spore Coat Polysaccharide Biosynthesis Protein SpsA, Chain A"/>
    <property type="match status" value="1"/>
</dbReference>
<dbReference type="PANTHER" id="PTHR32125:SF4">
    <property type="entry name" value="2-C-METHYL-D-ERYTHRITOL 4-PHOSPHATE CYTIDYLYLTRANSFERASE, CHLOROPLASTIC"/>
    <property type="match status" value="1"/>
</dbReference>
<feature type="site" description="Transition state stabilizer" evidence="3">
    <location>
        <position position="15"/>
    </location>
</feature>
<feature type="site" description="Positions MEP for the nucleophilic attack" evidence="3">
    <location>
        <position position="212"/>
    </location>
</feature>
<keyword evidence="5" id="KW-1185">Reference proteome</keyword>
<dbReference type="Proteomes" id="UP000507962">
    <property type="component" value="Unassembled WGS sequence"/>
</dbReference>
<comment type="function">
    <text evidence="3">Catalyzes the formation of 4-diphosphocytidyl-2-C-methyl-D-erythritol from CTP and 2-C-methyl-D-erythritol 4-phosphate (MEP).</text>
</comment>
<dbReference type="RefSeq" id="WP_180140486.1">
    <property type="nucleotide sequence ID" value="NZ_CAADHO010000003.1"/>
</dbReference>
<evidence type="ECO:0000256" key="1">
    <source>
        <dbReference type="ARBA" id="ARBA00022679"/>
    </source>
</evidence>
<comment type="similarity">
    <text evidence="3">Belongs to the IspD/TarI cytidylyltransferase family. IspD subfamily.</text>
</comment>
<feature type="site" description="Transition state stabilizer" evidence="3">
    <location>
        <position position="22"/>
    </location>
</feature>
<evidence type="ECO:0000256" key="3">
    <source>
        <dbReference type="HAMAP-Rule" id="MF_00108"/>
    </source>
</evidence>
<gene>
    <name evidence="3" type="primary">ispD</name>
    <name evidence="4" type="ORF">MSL71_23670</name>
</gene>
<keyword evidence="2 3" id="KW-0548">Nucleotidyltransferase</keyword>
<dbReference type="GO" id="GO:0050518">
    <property type="term" value="F:2-C-methyl-D-erythritol 4-phosphate cytidylyltransferase activity"/>
    <property type="evidence" value="ECO:0007669"/>
    <property type="project" value="UniProtKB-UniRule"/>
</dbReference>
<comment type="catalytic activity">
    <reaction evidence="3">
        <text>2-C-methyl-D-erythritol 4-phosphate + CTP + H(+) = 4-CDP-2-C-methyl-D-erythritol + diphosphate</text>
        <dbReference type="Rhea" id="RHEA:13429"/>
        <dbReference type="ChEBI" id="CHEBI:15378"/>
        <dbReference type="ChEBI" id="CHEBI:33019"/>
        <dbReference type="ChEBI" id="CHEBI:37563"/>
        <dbReference type="ChEBI" id="CHEBI:57823"/>
        <dbReference type="ChEBI" id="CHEBI:58262"/>
        <dbReference type="EC" id="2.7.7.60"/>
    </reaction>
</comment>
<dbReference type="SUPFAM" id="SSF53448">
    <property type="entry name" value="Nucleotide-diphospho-sugar transferases"/>
    <property type="match status" value="1"/>
</dbReference>
<dbReference type="UniPathway" id="UPA00056">
    <property type="reaction ID" value="UER00093"/>
</dbReference>
<dbReference type="FunFam" id="3.90.550.10:FF:000003">
    <property type="entry name" value="2-C-methyl-D-erythritol 4-phosphate cytidylyltransferase"/>
    <property type="match status" value="1"/>
</dbReference>
<comment type="pathway">
    <text evidence="3">Isoprenoid biosynthesis; isopentenyl diphosphate biosynthesis via DXP pathway; isopentenyl diphosphate from 1-deoxy-D-xylulose 5-phosphate: step 2/6.</text>
</comment>